<sequence length="57" mass="6362">MSDRTKTVYMDTVADELHLEKPREIQTCETSFNDPNAAVPGRGGSVQLIGSIFKDYE</sequence>
<keyword evidence="2" id="KW-1185">Reference proteome</keyword>
<dbReference type="EMBL" id="BAAAPC010000013">
    <property type="protein sequence ID" value="GAA2003263.1"/>
    <property type="molecule type" value="Genomic_DNA"/>
</dbReference>
<proteinExistence type="predicted"/>
<reference evidence="2" key="1">
    <citation type="journal article" date="2019" name="Int. J. Syst. Evol. Microbiol.">
        <title>The Global Catalogue of Microorganisms (GCM) 10K type strain sequencing project: providing services to taxonomists for standard genome sequencing and annotation.</title>
        <authorList>
            <consortium name="The Broad Institute Genomics Platform"/>
            <consortium name="The Broad Institute Genome Sequencing Center for Infectious Disease"/>
            <person name="Wu L."/>
            <person name="Ma J."/>
        </authorList>
    </citation>
    <scope>NUCLEOTIDE SEQUENCE [LARGE SCALE GENOMIC DNA]</scope>
    <source>
        <strain evidence="2">JCM 15313</strain>
    </source>
</reference>
<gene>
    <name evidence="1" type="ORF">GCM10009799_33000</name>
</gene>
<name>A0ABP5ENX0_9ACTN</name>
<organism evidence="1 2">
    <name type="scientific">Nocardiopsis rhodophaea</name>
    <dbReference type="NCBI Taxonomy" id="280238"/>
    <lineage>
        <taxon>Bacteria</taxon>
        <taxon>Bacillati</taxon>
        <taxon>Actinomycetota</taxon>
        <taxon>Actinomycetes</taxon>
        <taxon>Streptosporangiales</taxon>
        <taxon>Nocardiopsidaceae</taxon>
        <taxon>Nocardiopsis</taxon>
    </lineage>
</organism>
<comment type="caution">
    <text evidence="1">The sequence shown here is derived from an EMBL/GenBank/DDBJ whole genome shotgun (WGS) entry which is preliminary data.</text>
</comment>
<evidence type="ECO:0000313" key="1">
    <source>
        <dbReference type="EMBL" id="GAA2003263.1"/>
    </source>
</evidence>
<evidence type="ECO:0000313" key="2">
    <source>
        <dbReference type="Proteomes" id="UP001501585"/>
    </source>
</evidence>
<protein>
    <submittedName>
        <fullName evidence="1">Uncharacterized protein</fullName>
    </submittedName>
</protein>
<dbReference type="Proteomes" id="UP001501585">
    <property type="component" value="Unassembled WGS sequence"/>
</dbReference>
<accession>A0ABP5ENX0</accession>